<feature type="region of interest" description="Disordered" evidence="1">
    <location>
        <begin position="1"/>
        <end position="78"/>
    </location>
</feature>
<keyword evidence="3" id="KW-1185">Reference proteome</keyword>
<organism evidence="2 3">
    <name type="scientific">Candidatus Nitrospira allomarina</name>
    <dbReference type="NCBI Taxonomy" id="3020900"/>
    <lineage>
        <taxon>Bacteria</taxon>
        <taxon>Pseudomonadati</taxon>
        <taxon>Nitrospirota</taxon>
        <taxon>Nitrospiria</taxon>
        <taxon>Nitrospirales</taxon>
        <taxon>Nitrospiraceae</taxon>
        <taxon>Nitrospira</taxon>
    </lineage>
</organism>
<sequence length="78" mass="8422">MATGTNPSYFPIIRPHHNNPGINGHAPPHQQEEIGDTGKTNIGEGSTGYPDRSSCDIRKNGASRSGAPRRHYTVEIAQ</sequence>
<dbReference type="Proteomes" id="UP001302719">
    <property type="component" value="Chromosome"/>
</dbReference>
<name>A0AA96GCJ5_9BACT</name>
<gene>
    <name evidence="2" type="ORF">PP769_04820</name>
</gene>
<evidence type="ECO:0000256" key="1">
    <source>
        <dbReference type="SAM" id="MobiDB-lite"/>
    </source>
</evidence>
<dbReference type="RefSeq" id="WP_312645768.1">
    <property type="nucleotide sequence ID" value="NZ_CP116967.1"/>
</dbReference>
<evidence type="ECO:0000313" key="2">
    <source>
        <dbReference type="EMBL" id="WNM59091.1"/>
    </source>
</evidence>
<evidence type="ECO:0000313" key="3">
    <source>
        <dbReference type="Proteomes" id="UP001302719"/>
    </source>
</evidence>
<dbReference type="EMBL" id="CP116967">
    <property type="protein sequence ID" value="WNM59091.1"/>
    <property type="molecule type" value="Genomic_DNA"/>
</dbReference>
<reference evidence="2 3" key="1">
    <citation type="submission" date="2023-01" db="EMBL/GenBank/DDBJ databases">
        <title>Cultivation and genomic characterization of new, ubiquitous marine nitrite-oxidizing bacteria from the Nitrospirales.</title>
        <authorList>
            <person name="Mueller A.J."/>
            <person name="Daebeler A."/>
            <person name="Herbold C.W."/>
            <person name="Kirkegaard R.H."/>
            <person name="Daims H."/>
        </authorList>
    </citation>
    <scope>NUCLEOTIDE SEQUENCE [LARGE SCALE GENOMIC DNA]</scope>
    <source>
        <strain evidence="2 3">VA</strain>
    </source>
</reference>
<dbReference type="AlphaFoldDB" id="A0AA96GCJ5"/>
<protein>
    <submittedName>
        <fullName evidence="2">Uncharacterized protein</fullName>
    </submittedName>
</protein>
<dbReference type="KEGG" id="nall:PP769_04820"/>
<proteinExistence type="predicted"/>
<accession>A0AA96GCJ5</accession>